<dbReference type="PANTHER" id="PTHR36933">
    <property type="entry name" value="SLL0788 PROTEIN"/>
    <property type="match status" value="1"/>
</dbReference>
<sequence length="92" mass="10129">MIRAYQAANDRMHTDMAIEFTGDADADFMRGMIPHHQGAIDMARVVLQHGKDAEVRKLAEAVIAAQEAEIAFMKKWLADNANTTAATGAEKR</sequence>
<dbReference type="AlphaFoldDB" id="A0A109BHU1"/>
<evidence type="ECO:0000313" key="2">
    <source>
        <dbReference type="EMBL" id="KWT69083.1"/>
    </source>
</evidence>
<protein>
    <submittedName>
        <fullName evidence="2">Putative exported protein</fullName>
    </submittedName>
</protein>
<dbReference type="InterPro" id="IPR012347">
    <property type="entry name" value="Ferritin-like"/>
</dbReference>
<organism evidence="2 3">
    <name type="scientific">Hyphomicrobium sulfonivorans</name>
    <dbReference type="NCBI Taxonomy" id="121290"/>
    <lineage>
        <taxon>Bacteria</taxon>
        <taxon>Pseudomonadati</taxon>
        <taxon>Pseudomonadota</taxon>
        <taxon>Alphaproteobacteria</taxon>
        <taxon>Hyphomicrobiales</taxon>
        <taxon>Hyphomicrobiaceae</taxon>
        <taxon>Hyphomicrobium</taxon>
    </lineage>
</organism>
<feature type="domain" description="DUF305" evidence="1">
    <location>
        <begin position="25"/>
        <end position="88"/>
    </location>
</feature>
<dbReference type="Proteomes" id="UP000059074">
    <property type="component" value="Unassembled WGS sequence"/>
</dbReference>
<keyword evidence="3" id="KW-1185">Reference proteome</keyword>
<dbReference type="STRING" id="121290.APY04_1689"/>
<evidence type="ECO:0000259" key="1">
    <source>
        <dbReference type="Pfam" id="PF03713"/>
    </source>
</evidence>
<accession>A0A109BHU1</accession>
<reference evidence="2 3" key="1">
    <citation type="submission" date="2015-10" db="EMBL/GenBank/DDBJ databases">
        <title>Transcriptomic analysis of a linuron degrading triple-species bacterial consortium.</title>
        <authorList>
            <person name="Albers P."/>
        </authorList>
    </citation>
    <scope>NUCLEOTIDE SEQUENCE [LARGE SCALE GENOMIC DNA]</scope>
    <source>
        <strain evidence="2 3">WDL6</strain>
    </source>
</reference>
<dbReference type="InterPro" id="IPR005183">
    <property type="entry name" value="DUF305_CopM-like"/>
</dbReference>
<dbReference type="Pfam" id="PF03713">
    <property type="entry name" value="DUF305"/>
    <property type="match status" value="1"/>
</dbReference>
<gene>
    <name evidence="2" type="ORF">APY04_1689</name>
</gene>
<dbReference type="Gene3D" id="1.20.1260.10">
    <property type="match status" value="1"/>
</dbReference>
<comment type="caution">
    <text evidence="2">The sequence shown here is derived from an EMBL/GenBank/DDBJ whole genome shotgun (WGS) entry which is preliminary data.</text>
</comment>
<dbReference type="PANTHER" id="PTHR36933:SF1">
    <property type="entry name" value="SLL0788 PROTEIN"/>
    <property type="match status" value="1"/>
</dbReference>
<dbReference type="EMBL" id="LMTR01000049">
    <property type="protein sequence ID" value="KWT69083.1"/>
    <property type="molecule type" value="Genomic_DNA"/>
</dbReference>
<proteinExistence type="predicted"/>
<evidence type="ECO:0000313" key="3">
    <source>
        <dbReference type="Proteomes" id="UP000059074"/>
    </source>
</evidence>
<dbReference type="PATRIC" id="fig|121290.4.peg.226"/>
<name>A0A109BHU1_HYPSL</name>